<dbReference type="SFLD" id="SFLDG00358">
    <property type="entry name" value="Main_(cytGST)"/>
    <property type="match status" value="1"/>
</dbReference>
<dbReference type="InterPro" id="IPR004046">
    <property type="entry name" value="GST_C"/>
</dbReference>
<dbReference type="SUPFAM" id="SSF47616">
    <property type="entry name" value="GST C-terminal domain-like"/>
    <property type="match status" value="1"/>
</dbReference>
<gene>
    <name evidence="6" type="primary">gstB_2</name>
    <name evidence="6" type="ORF">IMCC3135_13265</name>
</gene>
<evidence type="ECO:0000256" key="1">
    <source>
        <dbReference type="ARBA" id="ARBA00007409"/>
    </source>
</evidence>
<dbReference type="InterPro" id="IPR004045">
    <property type="entry name" value="Glutathione_S-Trfase_N"/>
</dbReference>
<dbReference type="EC" id="2.5.1.18" evidence="6"/>
<dbReference type="OrthoDB" id="5740960at2"/>
<dbReference type="Pfam" id="PF02798">
    <property type="entry name" value="GST_N"/>
    <property type="match status" value="1"/>
</dbReference>
<dbReference type="Pfam" id="PF00043">
    <property type="entry name" value="GST_C"/>
    <property type="match status" value="1"/>
</dbReference>
<evidence type="ECO:0000313" key="7">
    <source>
        <dbReference type="Proteomes" id="UP000250079"/>
    </source>
</evidence>
<feature type="domain" description="GST N-terminal" evidence="4">
    <location>
        <begin position="1"/>
        <end position="81"/>
    </location>
</feature>
<dbReference type="SFLD" id="SFLDG01150">
    <property type="entry name" value="Main.1:_Beta-like"/>
    <property type="match status" value="1"/>
</dbReference>
<evidence type="ECO:0000259" key="5">
    <source>
        <dbReference type="PROSITE" id="PS50405"/>
    </source>
</evidence>
<keyword evidence="2 6" id="KW-0808">Transferase</keyword>
<dbReference type="InterPro" id="IPR040079">
    <property type="entry name" value="Glutathione_S-Trfase"/>
</dbReference>
<dbReference type="Gene3D" id="3.40.30.10">
    <property type="entry name" value="Glutaredoxin"/>
    <property type="match status" value="1"/>
</dbReference>
<dbReference type="InterPro" id="IPR010987">
    <property type="entry name" value="Glutathione-S-Trfase_C-like"/>
</dbReference>
<keyword evidence="7" id="KW-1185">Reference proteome</keyword>
<dbReference type="InterPro" id="IPR036249">
    <property type="entry name" value="Thioredoxin-like_sf"/>
</dbReference>
<dbReference type="CDD" id="cd03047">
    <property type="entry name" value="GST_N_2"/>
    <property type="match status" value="1"/>
</dbReference>
<dbReference type="GO" id="GO:0004364">
    <property type="term" value="F:glutathione transferase activity"/>
    <property type="evidence" value="ECO:0007669"/>
    <property type="project" value="UniProtKB-EC"/>
</dbReference>
<evidence type="ECO:0000256" key="2">
    <source>
        <dbReference type="ARBA" id="ARBA00022679"/>
    </source>
</evidence>
<proteinExistence type="inferred from homology"/>
<dbReference type="KEGG" id="gai:IMCC3135_13265"/>
<dbReference type="RefSeq" id="WP_088918027.1">
    <property type="nucleotide sequence ID" value="NZ_CP018632.1"/>
</dbReference>
<evidence type="ECO:0000259" key="4">
    <source>
        <dbReference type="PROSITE" id="PS50404"/>
    </source>
</evidence>
<dbReference type="SUPFAM" id="SSF52833">
    <property type="entry name" value="Thioredoxin-like"/>
    <property type="match status" value="1"/>
</dbReference>
<dbReference type="Gene3D" id="1.20.1050.10">
    <property type="match status" value="1"/>
</dbReference>
<dbReference type="SFLD" id="SFLDS00019">
    <property type="entry name" value="Glutathione_Transferase_(cytos"/>
    <property type="match status" value="1"/>
</dbReference>
<evidence type="ECO:0000256" key="3">
    <source>
        <dbReference type="RuleBase" id="RU003494"/>
    </source>
</evidence>
<dbReference type="PROSITE" id="PS50404">
    <property type="entry name" value="GST_NTER"/>
    <property type="match status" value="1"/>
</dbReference>
<dbReference type="PANTHER" id="PTHR44051">
    <property type="entry name" value="GLUTATHIONE S-TRANSFERASE-RELATED"/>
    <property type="match status" value="1"/>
</dbReference>
<evidence type="ECO:0000313" key="6">
    <source>
        <dbReference type="EMBL" id="ASJ72738.1"/>
    </source>
</evidence>
<dbReference type="InterPro" id="IPR036282">
    <property type="entry name" value="Glutathione-S-Trfase_C_sf"/>
</dbReference>
<dbReference type="Proteomes" id="UP000250079">
    <property type="component" value="Chromosome"/>
</dbReference>
<dbReference type="PANTHER" id="PTHR44051:SF19">
    <property type="entry name" value="DISULFIDE-BOND OXIDOREDUCTASE YFCG"/>
    <property type="match status" value="1"/>
</dbReference>
<sequence>MIKLFGRSTSINVQKVMWVLAELNLKYDRFDVGGAFGGLNDAEYIALNPHQKVPTLVDDTVVLWESNAILRYLADAYGRDVIFGTTPAARGTSDMWMEWYQNSVYPNFQAIFHQKVRLRSTERSSDVLARAQDVVFKQFSLFDSKLESTEFINGDHLTLGDVPMAACLYRYFTMDIERPDYPQIARYYESLTQRSTFSENVMINYDSLRTPELTD</sequence>
<name>A0A2Z2NSL0_9GAMM</name>
<dbReference type="AlphaFoldDB" id="A0A2Z2NSL0"/>
<dbReference type="PROSITE" id="PS50405">
    <property type="entry name" value="GST_CTER"/>
    <property type="match status" value="1"/>
</dbReference>
<accession>A0A2Z2NSL0</accession>
<comment type="similarity">
    <text evidence="1 3">Belongs to the GST superfamily.</text>
</comment>
<reference evidence="6 7" key="1">
    <citation type="submission" date="2016-12" db="EMBL/GenBank/DDBJ databases">
        <authorList>
            <person name="Song W.-J."/>
            <person name="Kurnit D.M."/>
        </authorList>
    </citation>
    <scope>NUCLEOTIDE SEQUENCE [LARGE SCALE GENOMIC DNA]</scope>
    <source>
        <strain evidence="6 7">IMCC3135</strain>
    </source>
</reference>
<dbReference type="FunFam" id="3.40.30.10:FF:000039">
    <property type="entry name" value="Glutathione S-transferase domain"/>
    <property type="match status" value="1"/>
</dbReference>
<protein>
    <submittedName>
        <fullName evidence="6">Glutathione S-transferase GstB</fullName>
        <ecNumber evidence="6">2.5.1.18</ecNumber>
    </submittedName>
</protein>
<feature type="domain" description="GST C-terminal" evidence="5">
    <location>
        <begin position="86"/>
        <end position="212"/>
    </location>
</feature>
<organism evidence="6 7">
    <name type="scientific">Granulosicoccus antarcticus IMCC3135</name>
    <dbReference type="NCBI Taxonomy" id="1192854"/>
    <lineage>
        <taxon>Bacteria</taxon>
        <taxon>Pseudomonadati</taxon>
        <taxon>Pseudomonadota</taxon>
        <taxon>Gammaproteobacteria</taxon>
        <taxon>Chromatiales</taxon>
        <taxon>Granulosicoccaceae</taxon>
        <taxon>Granulosicoccus</taxon>
    </lineage>
</organism>
<dbReference type="EMBL" id="CP018632">
    <property type="protein sequence ID" value="ASJ72738.1"/>
    <property type="molecule type" value="Genomic_DNA"/>
</dbReference>